<dbReference type="CDD" id="cd02956">
    <property type="entry name" value="ybbN"/>
    <property type="match status" value="1"/>
</dbReference>
<dbReference type="PANTHER" id="PTHR45663:SF11">
    <property type="entry name" value="GEO12009P1"/>
    <property type="match status" value="1"/>
</dbReference>
<dbReference type="RefSeq" id="WP_085121948.1">
    <property type="nucleotide sequence ID" value="NZ_FWZX01000004.1"/>
</dbReference>
<feature type="region of interest" description="Disordered" evidence="7">
    <location>
        <begin position="1"/>
        <end position="25"/>
    </location>
</feature>
<dbReference type="Gene3D" id="3.40.30.10">
    <property type="entry name" value="Glutaredoxin"/>
    <property type="match status" value="1"/>
</dbReference>
<evidence type="ECO:0000313" key="9">
    <source>
        <dbReference type="EMBL" id="SMF09560.1"/>
    </source>
</evidence>
<proteinExistence type="inferred from homology"/>
<dbReference type="GO" id="GO:0006950">
    <property type="term" value="P:response to stress"/>
    <property type="evidence" value="ECO:0007669"/>
    <property type="project" value="UniProtKB-ARBA"/>
</dbReference>
<keyword evidence="2" id="KW-0813">Transport</keyword>
<evidence type="ECO:0000256" key="1">
    <source>
        <dbReference type="ARBA" id="ARBA00008987"/>
    </source>
</evidence>
<dbReference type="PRINTS" id="PR00421">
    <property type="entry name" value="THIOREDOXIN"/>
</dbReference>
<keyword evidence="4" id="KW-1015">Disulfide bond</keyword>
<reference evidence="9 10" key="1">
    <citation type="submission" date="2017-04" db="EMBL/GenBank/DDBJ databases">
        <authorList>
            <person name="Afonso C.L."/>
            <person name="Miller P.J."/>
            <person name="Scott M.A."/>
            <person name="Spackman E."/>
            <person name="Goraichik I."/>
            <person name="Dimitrov K.M."/>
            <person name="Suarez D.L."/>
            <person name="Swayne D.E."/>
        </authorList>
    </citation>
    <scope>NUCLEOTIDE SEQUENCE [LARGE SCALE GENOMIC DNA]</scope>
    <source>
        <strain evidence="9 10">USBA 355</strain>
    </source>
</reference>
<dbReference type="EMBL" id="FWZX01000004">
    <property type="protein sequence ID" value="SMF09560.1"/>
    <property type="molecule type" value="Genomic_DNA"/>
</dbReference>
<protein>
    <recommendedName>
        <fullName evidence="6">Thioredoxin</fullName>
    </recommendedName>
</protein>
<dbReference type="InterPro" id="IPR011990">
    <property type="entry name" value="TPR-like_helical_dom_sf"/>
</dbReference>
<dbReference type="InterPro" id="IPR005746">
    <property type="entry name" value="Thioredoxin"/>
</dbReference>
<dbReference type="InterPro" id="IPR013766">
    <property type="entry name" value="Thioredoxin_domain"/>
</dbReference>
<dbReference type="Proteomes" id="UP000192917">
    <property type="component" value="Unassembled WGS sequence"/>
</dbReference>
<dbReference type="GO" id="GO:0005829">
    <property type="term" value="C:cytosol"/>
    <property type="evidence" value="ECO:0007669"/>
    <property type="project" value="TreeGrafter"/>
</dbReference>
<comment type="similarity">
    <text evidence="1">Belongs to the thioredoxin family.</text>
</comment>
<evidence type="ECO:0000256" key="2">
    <source>
        <dbReference type="ARBA" id="ARBA00022448"/>
    </source>
</evidence>
<gene>
    <name evidence="9" type="ORF">SAMN05428998_104251</name>
</gene>
<sequence length="319" mass="34552">MSSLIGEANQPAGRPNGAGDAAQGSAAIKDSDLQHFAQDVIEASMERPVLVDFWATWCGPCKTLGPLLEKVVTEARGAVRLVKIDIDKNQSLAQQLRIQSVPTVYAFFQGQPVDGFQGALPESQLKTFVERLIQMTGAQPDTGGVDVAELLRTADAKLAEGATAEAEALYLEALQADGENAAAIAGLLRARIQLGDKEGAREMLDSLEDAMRAKPEIAAVATALELSGRQVDSSQIAELAEKVALDPKDHAARFELAQVLYAGGREEEAAEHLLEIVRLKRDWNEEAARKELVKYFEAWGPTSELTLDFRRRLSSLLFA</sequence>
<dbReference type="PANTHER" id="PTHR45663">
    <property type="entry name" value="GEO12009P1"/>
    <property type="match status" value="1"/>
</dbReference>
<dbReference type="SUPFAM" id="SSF52833">
    <property type="entry name" value="Thioredoxin-like"/>
    <property type="match status" value="1"/>
</dbReference>
<dbReference type="Pfam" id="PF14561">
    <property type="entry name" value="TPR_20"/>
    <property type="match status" value="1"/>
</dbReference>
<dbReference type="Pfam" id="PF00085">
    <property type="entry name" value="Thioredoxin"/>
    <property type="match status" value="1"/>
</dbReference>
<dbReference type="PROSITE" id="PS51352">
    <property type="entry name" value="THIOREDOXIN_2"/>
    <property type="match status" value="1"/>
</dbReference>
<evidence type="ECO:0000259" key="8">
    <source>
        <dbReference type="PROSITE" id="PS51352"/>
    </source>
</evidence>
<dbReference type="AlphaFoldDB" id="A0A1Y6BH18"/>
<dbReference type="InterPro" id="IPR036249">
    <property type="entry name" value="Thioredoxin-like_sf"/>
</dbReference>
<evidence type="ECO:0000313" key="10">
    <source>
        <dbReference type="Proteomes" id="UP000192917"/>
    </source>
</evidence>
<dbReference type="SUPFAM" id="SSF48452">
    <property type="entry name" value="TPR-like"/>
    <property type="match status" value="1"/>
</dbReference>
<keyword evidence="3" id="KW-0249">Electron transport</keyword>
<evidence type="ECO:0000256" key="6">
    <source>
        <dbReference type="NCBIfam" id="TIGR01068"/>
    </source>
</evidence>
<dbReference type="FunFam" id="3.40.30.10:FF:000001">
    <property type="entry name" value="Thioredoxin"/>
    <property type="match status" value="1"/>
</dbReference>
<evidence type="ECO:0000256" key="3">
    <source>
        <dbReference type="ARBA" id="ARBA00022982"/>
    </source>
</evidence>
<keyword evidence="5" id="KW-0676">Redox-active center</keyword>
<organism evidence="9 10">
    <name type="scientific">Tistlia consotensis USBA 355</name>
    <dbReference type="NCBI Taxonomy" id="560819"/>
    <lineage>
        <taxon>Bacteria</taxon>
        <taxon>Pseudomonadati</taxon>
        <taxon>Pseudomonadota</taxon>
        <taxon>Alphaproteobacteria</taxon>
        <taxon>Rhodospirillales</taxon>
        <taxon>Rhodovibrionaceae</taxon>
        <taxon>Tistlia</taxon>
    </lineage>
</organism>
<dbReference type="Gene3D" id="1.25.40.10">
    <property type="entry name" value="Tetratricopeptide repeat domain"/>
    <property type="match status" value="1"/>
</dbReference>
<dbReference type="NCBIfam" id="TIGR01068">
    <property type="entry name" value="thioredoxin"/>
    <property type="match status" value="1"/>
</dbReference>
<name>A0A1Y6BH18_9PROT</name>
<evidence type="ECO:0000256" key="4">
    <source>
        <dbReference type="ARBA" id="ARBA00023157"/>
    </source>
</evidence>
<dbReference type="STRING" id="560819.SAMN05428998_104251"/>
<dbReference type="InterPro" id="IPR017937">
    <property type="entry name" value="Thioredoxin_CS"/>
</dbReference>
<dbReference type="Pfam" id="PF14559">
    <property type="entry name" value="TPR_19"/>
    <property type="match status" value="1"/>
</dbReference>
<evidence type="ECO:0000256" key="5">
    <source>
        <dbReference type="ARBA" id="ARBA00023284"/>
    </source>
</evidence>
<keyword evidence="10" id="KW-1185">Reference proteome</keyword>
<dbReference type="GO" id="GO:0015035">
    <property type="term" value="F:protein-disulfide reductase activity"/>
    <property type="evidence" value="ECO:0007669"/>
    <property type="project" value="UniProtKB-UniRule"/>
</dbReference>
<evidence type="ECO:0000256" key="7">
    <source>
        <dbReference type="SAM" id="MobiDB-lite"/>
    </source>
</evidence>
<dbReference type="GO" id="GO:0045454">
    <property type="term" value="P:cell redox homeostasis"/>
    <property type="evidence" value="ECO:0007669"/>
    <property type="project" value="TreeGrafter"/>
</dbReference>
<dbReference type="PROSITE" id="PS00194">
    <property type="entry name" value="THIOREDOXIN_1"/>
    <property type="match status" value="1"/>
</dbReference>
<accession>A0A1Y6BH18</accession>
<feature type="domain" description="Thioredoxin" evidence="8">
    <location>
        <begin position="16"/>
        <end position="134"/>
    </location>
</feature>